<feature type="region of interest" description="Disordered" evidence="1">
    <location>
        <begin position="336"/>
        <end position="357"/>
    </location>
</feature>
<reference evidence="3 4" key="1">
    <citation type="submission" date="2016-12" db="EMBL/GenBank/DDBJ databases">
        <title>Amycolatopsis keratiniphila subsp. keratiniphila genome sequencing and assembly.</title>
        <authorList>
            <person name="Mayilraj S."/>
            <person name="Kaur N."/>
        </authorList>
    </citation>
    <scope>NUCLEOTIDE SEQUENCE [LARGE SCALE GENOMIC DNA]</scope>
    <source>
        <strain evidence="3 4">DSM 44409</strain>
    </source>
</reference>
<evidence type="ECO:0000313" key="3">
    <source>
        <dbReference type="EMBL" id="ONF74509.1"/>
    </source>
</evidence>
<protein>
    <recommendedName>
        <fullName evidence="2">DUF3644 domain-containing protein</fullName>
    </recommendedName>
</protein>
<dbReference type="OrthoDB" id="1551227at2"/>
<dbReference type="InterPro" id="IPR022104">
    <property type="entry name" value="DUF3644"/>
</dbReference>
<evidence type="ECO:0000313" key="4">
    <source>
        <dbReference type="Proteomes" id="UP000076660"/>
    </source>
</evidence>
<accession>A0A1W2M487</accession>
<dbReference type="AlphaFoldDB" id="A0A1W2M487"/>
<dbReference type="Pfam" id="PF12358">
    <property type="entry name" value="DUF3644"/>
    <property type="match status" value="1"/>
</dbReference>
<evidence type="ECO:0000256" key="1">
    <source>
        <dbReference type="SAM" id="MobiDB-lite"/>
    </source>
</evidence>
<sequence>MAPRPRWWHTLMEARRQACVAIDFYNRSGDKRSYLDFVVHMHLAWQNLLHADFSRRGVNIYYRDARGRYVKGKDGQRRSWELQHCLKEEFGDSDPVRANVEFFIGLRNKIEHRFEAALLVATAAHVHALVINFDAELVGRFGHEHSLADELRFPVFVQSFTPAGMAEQRKLRRGISAAARTYITNFEGALDQSVRDDERFVYRIQLSPMKGSTSEADLAVTFVREEELTEADLVRIRGEAKTGTVVIAEKLRDVALMDELLPAQATLAIAAQLPFKFNQSHFTTLRKQHGVRPENGEPPEKTERKYCIYSAPHRNYLYTPAYIRKCVSELDTPEKFRSVFGKDPDPREDDTSASGLS</sequence>
<feature type="compositionally biased region" description="Basic and acidic residues" evidence="1">
    <location>
        <begin position="336"/>
        <end position="345"/>
    </location>
</feature>
<evidence type="ECO:0000259" key="2">
    <source>
        <dbReference type="Pfam" id="PF12358"/>
    </source>
</evidence>
<organism evidence="3 4">
    <name type="scientific">Amycolatopsis keratiniphila subsp. keratiniphila</name>
    <dbReference type="NCBI Taxonomy" id="227715"/>
    <lineage>
        <taxon>Bacteria</taxon>
        <taxon>Bacillati</taxon>
        <taxon>Actinomycetota</taxon>
        <taxon>Actinomycetes</taxon>
        <taxon>Pseudonocardiales</taxon>
        <taxon>Pseudonocardiaceae</taxon>
        <taxon>Amycolatopsis</taxon>
        <taxon>Amycolatopsis japonica group</taxon>
    </lineage>
</organism>
<dbReference type="EMBL" id="LQMT02000005">
    <property type="protein sequence ID" value="ONF74509.1"/>
    <property type="molecule type" value="Genomic_DNA"/>
</dbReference>
<name>A0A1W2M487_9PSEU</name>
<dbReference type="Proteomes" id="UP000076660">
    <property type="component" value="Unassembled WGS sequence"/>
</dbReference>
<proteinExistence type="predicted"/>
<gene>
    <name evidence="3" type="ORF">AVR91_0203720</name>
</gene>
<feature type="domain" description="DUF3644" evidence="2">
    <location>
        <begin position="11"/>
        <end position="188"/>
    </location>
</feature>
<comment type="caution">
    <text evidence="3">The sequence shown here is derived from an EMBL/GenBank/DDBJ whole genome shotgun (WGS) entry which is preliminary data.</text>
</comment>